<dbReference type="InterPro" id="IPR002938">
    <property type="entry name" value="FAD-bd"/>
</dbReference>
<dbReference type="GO" id="GO:0004497">
    <property type="term" value="F:monooxygenase activity"/>
    <property type="evidence" value="ECO:0007669"/>
    <property type="project" value="InterPro"/>
</dbReference>
<keyword evidence="9" id="KW-1185">Reference proteome</keyword>
<dbReference type="InterPro" id="IPR050562">
    <property type="entry name" value="FAD_mOase_fung"/>
</dbReference>
<protein>
    <recommendedName>
        <fullName evidence="7">FAD-binding domain-containing protein</fullName>
    </recommendedName>
</protein>
<dbReference type="GeneID" id="70192633"/>
<organism evidence="8 9">
    <name type="scientific">Microdochium trichocladiopsis</name>
    <dbReference type="NCBI Taxonomy" id="1682393"/>
    <lineage>
        <taxon>Eukaryota</taxon>
        <taxon>Fungi</taxon>
        <taxon>Dikarya</taxon>
        <taxon>Ascomycota</taxon>
        <taxon>Pezizomycotina</taxon>
        <taxon>Sordariomycetes</taxon>
        <taxon>Xylariomycetidae</taxon>
        <taxon>Xylariales</taxon>
        <taxon>Microdochiaceae</taxon>
        <taxon>Microdochium</taxon>
    </lineage>
</organism>
<keyword evidence="4" id="KW-0285">Flavoprotein</keyword>
<dbReference type="InterPro" id="IPR036188">
    <property type="entry name" value="FAD/NAD-bd_sf"/>
</dbReference>
<evidence type="ECO:0000313" key="9">
    <source>
        <dbReference type="Proteomes" id="UP000756346"/>
    </source>
</evidence>
<dbReference type="OrthoDB" id="2431938at2759"/>
<comment type="caution">
    <text evidence="8">The sequence shown here is derived from an EMBL/GenBank/DDBJ whole genome shotgun (WGS) entry which is preliminary data.</text>
</comment>
<gene>
    <name evidence="8" type="ORF">B0I36DRAFT_60776</name>
</gene>
<evidence type="ECO:0000259" key="7">
    <source>
        <dbReference type="Pfam" id="PF01494"/>
    </source>
</evidence>
<dbReference type="GO" id="GO:0071949">
    <property type="term" value="F:FAD binding"/>
    <property type="evidence" value="ECO:0007669"/>
    <property type="project" value="InterPro"/>
</dbReference>
<sequence length="389" mass="41904">MQRIDHEGNDIGNIDFFKHEKEFFGTAPSVLSRHDLTKVFYEALPESTKARLLPNKRVATIASNATDDGVIITCQDGSKFETRLVIAADGAHSTVREQMRNLALQYNASLPEGVVPVPINKEQPYLTTFRCLWVRFPSIPSIPTGTTSETHGPGAATQSFAAADTTATGVYERLDKPTKERVRWTQADKEACVAKWGHLLVAKGSTITIGEAYAASTESGMVSLEEGVVDNWSFDGRVVLTGDAAHKFTPSTGAGCNNGIVDIVAFVNELYTILPSSVSAEATARQPSKKDVGAALERYQSKRHAAVVAAGAASGQATNAASWANWPTSLLDRYVVSNKMMQRYVASKLLTASAINTPVFSFIEGEDRKGGTMAWVEPMTTLSRAVAAV</sequence>
<comment type="cofactor">
    <cofactor evidence="1">
        <name>FAD</name>
        <dbReference type="ChEBI" id="CHEBI:57692"/>
    </cofactor>
</comment>
<evidence type="ECO:0000256" key="2">
    <source>
        <dbReference type="ARBA" id="ARBA00005179"/>
    </source>
</evidence>
<dbReference type="EMBL" id="JAGTJQ010000019">
    <property type="protein sequence ID" value="KAH7009254.1"/>
    <property type="molecule type" value="Genomic_DNA"/>
</dbReference>
<evidence type="ECO:0000256" key="3">
    <source>
        <dbReference type="ARBA" id="ARBA00007992"/>
    </source>
</evidence>
<dbReference type="Gene3D" id="3.50.50.60">
    <property type="entry name" value="FAD/NAD(P)-binding domain"/>
    <property type="match status" value="1"/>
</dbReference>
<evidence type="ECO:0000256" key="4">
    <source>
        <dbReference type="ARBA" id="ARBA00022630"/>
    </source>
</evidence>
<keyword evidence="6" id="KW-0560">Oxidoreductase</keyword>
<dbReference type="SUPFAM" id="SSF51905">
    <property type="entry name" value="FAD/NAD(P)-binding domain"/>
    <property type="match status" value="1"/>
</dbReference>
<proteinExistence type="inferred from homology"/>
<dbReference type="AlphaFoldDB" id="A0A9P9BH35"/>
<evidence type="ECO:0000256" key="6">
    <source>
        <dbReference type="ARBA" id="ARBA00023002"/>
    </source>
</evidence>
<dbReference type="Proteomes" id="UP000756346">
    <property type="component" value="Unassembled WGS sequence"/>
</dbReference>
<evidence type="ECO:0000256" key="5">
    <source>
        <dbReference type="ARBA" id="ARBA00022827"/>
    </source>
</evidence>
<evidence type="ECO:0000313" key="8">
    <source>
        <dbReference type="EMBL" id="KAH7009254.1"/>
    </source>
</evidence>
<accession>A0A9P9BH35</accession>
<feature type="domain" description="FAD-binding" evidence="7">
    <location>
        <begin position="21"/>
        <end position="274"/>
    </location>
</feature>
<dbReference type="Pfam" id="PF01494">
    <property type="entry name" value="FAD_binding_3"/>
    <property type="match status" value="1"/>
</dbReference>
<comment type="pathway">
    <text evidence="2">Secondary metabolite biosynthesis.</text>
</comment>
<name>A0A9P9BH35_9PEZI</name>
<dbReference type="RefSeq" id="XP_046003915.1">
    <property type="nucleotide sequence ID" value="XM_046163087.1"/>
</dbReference>
<dbReference type="PANTHER" id="PTHR47356">
    <property type="entry name" value="FAD-DEPENDENT MONOOXYGENASE ASQG-RELATED"/>
    <property type="match status" value="1"/>
</dbReference>
<comment type="similarity">
    <text evidence="3">Belongs to the paxM FAD-dependent monooxygenase family.</text>
</comment>
<dbReference type="PANTHER" id="PTHR47356:SF2">
    <property type="entry name" value="FAD-BINDING DOMAIN-CONTAINING PROTEIN-RELATED"/>
    <property type="match status" value="1"/>
</dbReference>
<dbReference type="PRINTS" id="PR00420">
    <property type="entry name" value="RNGMNOXGNASE"/>
</dbReference>
<reference evidence="8" key="1">
    <citation type="journal article" date="2021" name="Nat. Commun.">
        <title>Genetic determinants of endophytism in the Arabidopsis root mycobiome.</title>
        <authorList>
            <person name="Mesny F."/>
            <person name="Miyauchi S."/>
            <person name="Thiergart T."/>
            <person name="Pickel B."/>
            <person name="Atanasova L."/>
            <person name="Karlsson M."/>
            <person name="Huettel B."/>
            <person name="Barry K.W."/>
            <person name="Haridas S."/>
            <person name="Chen C."/>
            <person name="Bauer D."/>
            <person name="Andreopoulos W."/>
            <person name="Pangilinan J."/>
            <person name="LaButti K."/>
            <person name="Riley R."/>
            <person name="Lipzen A."/>
            <person name="Clum A."/>
            <person name="Drula E."/>
            <person name="Henrissat B."/>
            <person name="Kohler A."/>
            <person name="Grigoriev I.V."/>
            <person name="Martin F.M."/>
            <person name="Hacquard S."/>
        </authorList>
    </citation>
    <scope>NUCLEOTIDE SEQUENCE</scope>
    <source>
        <strain evidence="8">MPI-CAGE-CH-0230</strain>
    </source>
</reference>
<keyword evidence="5" id="KW-0274">FAD</keyword>
<evidence type="ECO:0000256" key="1">
    <source>
        <dbReference type="ARBA" id="ARBA00001974"/>
    </source>
</evidence>